<comment type="caution">
    <text evidence="3">The sequence shown here is derived from an EMBL/GenBank/DDBJ whole genome shotgun (WGS) entry which is preliminary data.</text>
</comment>
<protein>
    <recommendedName>
        <fullName evidence="2">NACHT domain-containing protein</fullName>
    </recommendedName>
</protein>
<dbReference type="InterPro" id="IPR007111">
    <property type="entry name" value="NACHT_NTPase"/>
</dbReference>
<evidence type="ECO:0000259" key="2">
    <source>
        <dbReference type="Pfam" id="PF05729"/>
    </source>
</evidence>
<dbReference type="Proteomes" id="UP000533533">
    <property type="component" value="Unassembled WGS sequence"/>
</dbReference>
<feature type="transmembrane region" description="Helical" evidence="1">
    <location>
        <begin position="748"/>
        <end position="773"/>
    </location>
</feature>
<name>A0ABR6FW65_9BURK</name>
<evidence type="ECO:0000313" key="4">
    <source>
        <dbReference type="Proteomes" id="UP000533533"/>
    </source>
</evidence>
<feature type="domain" description="NACHT" evidence="2">
    <location>
        <begin position="166"/>
        <end position="329"/>
    </location>
</feature>
<proteinExistence type="predicted"/>
<keyword evidence="4" id="KW-1185">Reference proteome</keyword>
<organism evidence="3 4">
    <name type="scientific">Paraburkholderia silvatlantica</name>
    <dbReference type="NCBI Taxonomy" id="321895"/>
    <lineage>
        <taxon>Bacteria</taxon>
        <taxon>Pseudomonadati</taxon>
        <taxon>Pseudomonadota</taxon>
        <taxon>Betaproteobacteria</taxon>
        <taxon>Burkholderiales</taxon>
        <taxon>Burkholderiaceae</taxon>
        <taxon>Paraburkholderia</taxon>
    </lineage>
</organism>
<dbReference type="SUPFAM" id="SSF52540">
    <property type="entry name" value="P-loop containing nucleoside triphosphate hydrolases"/>
    <property type="match status" value="1"/>
</dbReference>
<accession>A0ABR6FW65</accession>
<dbReference type="Gene3D" id="3.40.50.300">
    <property type="entry name" value="P-loop containing nucleotide triphosphate hydrolases"/>
    <property type="match status" value="1"/>
</dbReference>
<dbReference type="RefSeq" id="WP_133253688.1">
    <property type="nucleotide sequence ID" value="NZ_JACHVZ010000018.1"/>
</dbReference>
<evidence type="ECO:0000313" key="3">
    <source>
        <dbReference type="EMBL" id="MBB2931273.1"/>
    </source>
</evidence>
<gene>
    <name evidence="3" type="ORF">FHX59_005743</name>
</gene>
<feature type="transmembrane region" description="Helical" evidence="1">
    <location>
        <begin position="779"/>
        <end position="801"/>
    </location>
</feature>
<reference evidence="3 4" key="1">
    <citation type="submission" date="2020-08" db="EMBL/GenBank/DDBJ databases">
        <title>Genomic Encyclopedia of Type Strains, Phase IV (KMG-V): Genome sequencing to study the core and pangenomes of soil and plant-associated prokaryotes.</title>
        <authorList>
            <person name="Whitman W."/>
        </authorList>
    </citation>
    <scope>NUCLEOTIDE SEQUENCE [LARGE SCALE GENOMIC DNA]</scope>
    <source>
        <strain evidence="3 4">SRMrh-85</strain>
    </source>
</reference>
<feature type="transmembrane region" description="Helical" evidence="1">
    <location>
        <begin position="834"/>
        <end position="854"/>
    </location>
</feature>
<keyword evidence="1" id="KW-0472">Membrane</keyword>
<keyword evidence="1" id="KW-0812">Transmembrane</keyword>
<feature type="transmembrane region" description="Helical" evidence="1">
    <location>
        <begin position="866"/>
        <end position="888"/>
    </location>
</feature>
<dbReference type="Pfam" id="PF05729">
    <property type="entry name" value="NACHT"/>
    <property type="match status" value="1"/>
</dbReference>
<feature type="transmembrane region" description="Helical" evidence="1">
    <location>
        <begin position="703"/>
        <end position="727"/>
    </location>
</feature>
<dbReference type="InterPro" id="IPR027417">
    <property type="entry name" value="P-loop_NTPase"/>
</dbReference>
<feature type="transmembrane region" description="Helical" evidence="1">
    <location>
        <begin position="46"/>
        <end position="67"/>
    </location>
</feature>
<sequence>MNSPDGGAAQPESIVPLNFDAQSILGVVEKLWTSIVGHHPLTLTNIVLIVWLIIGLIRIIGSALGWINTALAQWTMFADNWGLSAGEQGPARRERQHICDVLKHRIDSLNHAESWSSIPFTDLEAEIEVEGQQYSSALAKLLDRPTDGRRKVNRLVNAIQNSKASRILLVGEPGSGKSIALRTLAMDLGLLARKARGSHVIPLYVNLRGLEKIPDVTPTAQAIEAFVRSNAVVDSVAAKFVQKHWDEYLRDGKWCFLLDSFDEIPAVLHEGNGSKVVRQYAEAIQAFADVTGRCRVMVASREYKAPPLEKWTRFHVLPLSTERQERMIVQSLANRESRRAVRSYIAKRGGDAFRNPMFLALLCADITAEGQLPRNDLDLLNRHLENLTSDGSELPGVDVSSGEALDMARHVARVLAVNRELGLAPSVQQLSHHLRQTFIDEDRIRQLLDALVFMKVLRTDTWLSSKETSHFAFVHRRYQEALVVQQVATQALPVASETMLCDGRWREYAVTLFQTQPACIIQPYLDDAIKRLPVLAAEVTTVASSFGGEKFEYFALEDSTYAHVLKLLQDGLRNRHDIRPDALSLVVEETLDRFWSSGDLVNQHTALTLYGLASAAQIERKTSEVIQEPSELEHRIAFENLSYLGNLSSDLAAWVRLSLANQILDARKLADLWRIEAVVARLPSSIGAENIWKRCRRLRRPIVLAYLVVKPLVPIAGLFVKSPGLIGQPAPAMRRAAHPNGKSINRSIFSFVMLLLWAGLALASLTVVLSYFAKVRVGLFLWASLALAWTYAIRTSICYMLRNTPTRLAPETILGAARHWHKTRRPRYGAMLRSATKIALVIAGLIGIIGSGLYGLSRWTGIPLPVIFMALYGISVLSVLVAIPVGMLKKRASFNTLRRRRAELKQIGRCESDVLVEARGPLEVRWWLSSAREELLSKEVVRRSFISWIVRQPVDTGWRSGAKQENLRRLAWDEIEEVVSTAYLKWQIVDDLAAAEPDGPKEAIIVD</sequence>
<evidence type="ECO:0000256" key="1">
    <source>
        <dbReference type="SAM" id="Phobius"/>
    </source>
</evidence>
<keyword evidence="1" id="KW-1133">Transmembrane helix</keyword>
<dbReference type="EMBL" id="JACHVZ010000018">
    <property type="protein sequence ID" value="MBB2931273.1"/>
    <property type="molecule type" value="Genomic_DNA"/>
</dbReference>